<comment type="caution">
    <text evidence="1">The sequence shown here is derived from an EMBL/GenBank/DDBJ whole genome shotgun (WGS) entry which is preliminary data.</text>
</comment>
<reference evidence="1" key="1">
    <citation type="submission" date="2017-07" db="EMBL/GenBank/DDBJ databases">
        <title>Taro Niue Genome Assembly and Annotation.</title>
        <authorList>
            <person name="Atibalentja N."/>
            <person name="Keating K."/>
            <person name="Fields C.J."/>
        </authorList>
    </citation>
    <scope>NUCLEOTIDE SEQUENCE</scope>
    <source>
        <strain evidence="1">Niue_2</strain>
        <tissue evidence="1">Leaf</tissue>
    </source>
</reference>
<dbReference type="Proteomes" id="UP000652761">
    <property type="component" value="Unassembled WGS sequence"/>
</dbReference>
<organism evidence="1 2">
    <name type="scientific">Colocasia esculenta</name>
    <name type="common">Wild taro</name>
    <name type="synonym">Arum esculentum</name>
    <dbReference type="NCBI Taxonomy" id="4460"/>
    <lineage>
        <taxon>Eukaryota</taxon>
        <taxon>Viridiplantae</taxon>
        <taxon>Streptophyta</taxon>
        <taxon>Embryophyta</taxon>
        <taxon>Tracheophyta</taxon>
        <taxon>Spermatophyta</taxon>
        <taxon>Magnoliopsida</taxon>
        <taxon>Liliopsida</taxon>
        <taxon>Araceae</taxon>
        <taxon>Aroideae</taxon>
        <taxon>Colocasieae</taxon>
        <taxon>Colocasia</taxon>
    </lineage>
</organism>
<gene>
    <name evidence="1" type="ORF">Taro_045310</name>
</gene>
<sequence length="131" mass="14941">MSRTRRHADVDLEKAAPYSVAFRSRRRCTSHSQPQTVHNPGLPERAEHALFGQGEKLLRGFRAIWHWGVVSDALSPRGRHMDRGRRRAVVGLRVLCKGVVLVGLHCSLACACRAEVGPFIRDYETERYEYM</sequence>
<proteinExistence type="predicted"/>
<evidence type="ECO:0000313" key="2">
    <source>
        <dbReference type="Proteomes" id="UP000652761"/>
    </source>
</evidence>
<protein>
    <submittedName>
        <fullName evidence="1">Uncharacterized protein</fullName>
    </submittedName>
</protein>
<evidence type="ECO:0000313" key="1">
    <source>
        <dbReference type="EMBL" id="MQM12393.1"/>
    </source>
</evidence>
<keyword evidence="2" id="KW-1185">Reference proteome</keyword>
<dbReference type="EMBL" id="NMUH01005302">
    <property type="protein sequence ID" value="MQM12393.1"/>
    <property type="molecule type" value="Genomic_DNA"/>
</dbReference>
<accession>A0A843WLN8</accession>
<dbReference type="AlphaFoldDB" id="A0A843WLN8"/>
<name>A0A843WLN8_COLES</name>